<dbReference type="Gene3D" id="3.40.190.10">
    <property type="entry name" value="Periplasmic binding protein-like II"/>
    <property type="match status" value="2"/>
</dbReference>
<sequence>MKKTKILALGLAALMGLAPVTACSQGGSGESSEPQSSQTESAGGENNSGADQPEKHWTIYTIRSEDLPSYQCLDYVLEKYKAEVNPNVSWDHIYIADRPTYLQKIKTLIAANDAPDMFDEDPDPYTAQLYQEGVLKDLTQFCEDNNIADYFYPAAFDWCKFSDGTVIGLPSQYTIEMFWYNTEYFENAGAEPPEYLDDFMATCQKLKDAGYTPMSISGVESWTMLRVLEWTTFRLEGNQYLLDCARGIRKYSEPTGMQAAQFLYDLGANGYLHENFAAADLAEAQELFTTGQTAMYYIGSWEMSAMLDKSLSDDMTGKIDYFTLPEMREGTTNANQINVAGGTPMCFSAEKWDEQTEQLILYYCQYMGDYQSQYEFTPAKGYEAPKGETEHDQQIIDRIAEDMANVEGVIRLYDLEFDPTTNTNNGPLAVSLALNDITPEEFCAAVDESVEQNAADWFDDVAEELLKAEE</sequence>
<organism evidence="3">
    <name type="scientific">[Clostridium] leptum DSM 753</name>
    <dbReference type="NCBI Taxonomy" id="428125"/>
    <lineage>
        <taxon>Bacteria</taxon>
        <taxon>Bacillati</taxon>
        <taxon>Bacillota</taxon>
        <taxon>Clostridia</taxon>
        <taxon>Eubacteriales</taxon>
        <taxon>Oscillospiraceae</taxon>
        <taxon>Oscillospiraceae incertae sedis</taxon>
    </lineage>
</organism>
<dbReference type="HOGENOM" id="CLU_031285_12_0_9"/>
<feature type="compositionally biased region" description="Low complexity" evidence="1">
    <location>
        <begin position="30"/>
        <end position="41"/>
    </location>
</feature>
<dbReference type="SUPFAM" id="SSF53850">
    <property type="entry name" value="Periplasmic binding protein-like II"/>
    <property type="match status" value="1"/>
</dbReference>
<reference evidence="3" key="1">
    <citation type="submission" date="2007-08" db="EMBL/GenBank/DDBJ databases">
        <title>Draft genome sequence of Clostridium leptum (DSM 753).</title>
        <authorList>
            <person name="Sudarsanam P."/>
            <person name="Ley R."/>
            <person name="Guruge J."/>
            <person name="Turnbaugh P.J."/>
            <person name="Mahowald M."/>
            <person name="Liep D."/>
            <person name="Gordon J."/>
        </authorList>
    </citation>
    <scope>NUCLEOTIDE SEQUENCE [LARGE SCALE GENOMIC DNA]</scope>
    <source>
        <strain evidence="3">DSM 753</strain>
    </source>
</reference>
<dbReference type="Proteomes" id="UP000220611">
    <property type="component" value="Unassembled WGS sequence"/>
</dbReference>
<dbReference type="Pfam" id="PF01547">
    <property type="entry name" value="SBP_bac_1"/>
    <property type="match status" value="1"/>
</dbReference>
<accession>A7VTF4</accession>
<dbReference type="InterPro" id="IPR050490">
    <property type="entry name" value="Bact_solute-bd_prot1"/>
</dbReference>
<name>A7VTF4_9FIRM</name>
<evidence type="ECO:0000313" key="3">
    <source>
        <dbReference type="EMBL" id="EDO61450.1"/>
    </source>
</evidence>
<evidence type="ECO:0000256" key="2">
    <source>
        <dbReference type="SAM" id="SignalP"/>
    </source>
</evidence>
<reference evidence="3" key="2">
    <citation type="submission" date="2007-08" db="EMBL/GenBank/DDBJ databases">
        <authorList>
            <person name="Fulton L."/>
            <person name="Clifton S."/>
            <person name="Fulton B."/>
            <person name="Xu J."/>
            <person name="Minx P."/>
            <person name="Pepin K.H."/>
            <person name="Johnson M."/>
            <person name="Thiruvilangam P."/>
            <person name="Bhonagiri V."/>
            <person name="Nash W.E."/>
            <person name="Wang C."/>
            <person name="Mardis E.R."/>
            <person name="Wilson R.K."/>
        </authorList>
    </citation>
    <scope>NUCLEOTIDE SEQUENCE [LARGE SCALE GENOMIC DNA]</scope>
    <source>
        <strain evidence="3">DSM 753</strain>
    </source>
</reference>
<dbReference type="EMBL" id="ABCB02000018">
    <property type="protein sequence ID" value="EDO61450.1"/>
    <property type="molecule type" value="Genomic_DNA"/>
</dbReference>
<feature type="signal peptide" evidence="2">
    <location>
        <begin position="1"/>
        <end position="22"/>
    </location>
</feature>
<dbReference type="eggNOG" id="COG1653">
    <property type="taxonomic scope" value="Bacteria"/>
</dbReference>
<gene>
    <name evidence="4" type="ORF">CH238_00040</name>
    <name evidence="3" type="ORF">CLOLEP_01846</name>
</gene>
<dbReference type="Proteomes" id="UP000003490">
    <property type="component" value="Unassembled WGS sequence"/>
</dbReference>
<dbReference type="AlphaFoldDB" id="A7VTF4"/>
<protein>
    <submittedName>
        <fullName evidence="3">ABC transporter, solute-binding protein</fullName>
    </submittedName>
</protein>
<dbReference type="InterPro" id="IPR006059">
    <property type="entry name" value="SBP"/>
</dbReference>
<evidence type="ECO:0000256" key="1">
    <source>
        <dbReference type="SAM" id="MobiDB-lite"/>
    </source>
</evidence>
<comment type="caution">
    <text evidence="3">The sequence shown here is derived from an EMBL/GenBank/DDBJ whole genome shotgun (WGS) entry which is preliminary data.</text>
</comment>
<dbReference type="OrthoDB" id="41208at2"/>
<reference evidence="4 5" key="3">
    <citation type="submission" date="2017-07" db="EMBL/GenBank/DDBJ databases">
        <title>Prevalence of linear plasmids in Cutibacterium (Propionibacterium) acnes isolates obtained from prostatic tissue.</title>
        <authorList>
            <person name="Davidsson S."/>
            <person name="Carlsson J."/>
            <person name="Molling P."/>
            <person name="Andren O."/>
            <person name="Andersson S.-O."/>
            <person name="Brzuszkiewicz E."/>
            <person name="Poehlein A."/>
            <person name="Al-Zeer M."/>
            <person name="Brinkmann V."/>
            <person name="Scavenius C."/>
            <person name="Nazipi S."/>
            <person name="Soderquist B."/>
            <person name="Bruggemann H."/>
        </authorList>
    </citation>
    <scope>NUCLEOTIDE SEQUENCE [LARGE SCALE GENOMIC DNA]</scope>
    <source>
        <strain evidence="4 5">DSM 753</strain>
    </source>
</reference>
<feature type="chain" id="PRO_5041894252" evidence="2">
    <location>
        <begin position="23"/>
        <end position="470"/>
    </location>
</feature>
<keyword evidence="5" id="KW-1185">Reference proteome</keyword>
<dbReference type="EMBL" id="NOXF01000001">
    <property type="protein sequence ID" value="PEQ25434.1"/>
    <property type="molecule type" value="Genomic_DNA"/>
</dbReference>
<feature type="region of interest" description="Disordered" evidence="1">
    <location>
        <begin position="23"/>
        <end position="53"/>
    </location>
</feature>
<dbReference type="PANTHER" id="PTHR43649">
    <property type="entry name" value="ARABINOSE-BINDING PROTEIN-RELATED"/>
    <property type="match status" value="1"/>
</dbReference>
<dbReference type="PANTHER" id="PTHR43649:SF12">
    <property type="entry name" value="DIACETYLCHITOBIOSE BINDING PROTEIN DASA"/>
    <property type="match status" value="1"/>
</dbReference>
<proteinExistence type="predicted"/>
<evidence type="ECO:0000313" key="4">
    <source>
        <dbReference type="EMBL" id="PEQ25434.1"/>
    </source>
</evidence>
<evidence type="ECO:0000313" key="5">
    <source>
        <dbReference type="Proteomes" id="UP000220611"/>
    </source>
</evidence>
<keyword evidence="2" id="KW-0732">Signal</keyword>